<gene>
    <name evidence="2" type="ORF">HK099_003006</name>
</gene>
<accession>A0AAD5TUV7</accession>
<feature type="compositionally biased region" description="Polar residues" evidence="1">
    <location>
        <begin position="174"/>
        <end position="185"/>
    </location>
</feature>
<evidence type="ECO:0000313" key="2">
    <source>
        <dbReference type="EMBL" id="KAJ3199791.1"/>
    </source>
</evidence>
<dbReference type="AlphaFoldDB" id="A0AAD5TUV7"/>
<feature type="region of interest" description="Disordered" evidence="1">
    <location>
        <begin position="104"/>
        <end position="131"/>
    </location>
</feature>
<dbReference type="EMBL" id="JADGJW010002036">
    <property type="protein sequence ID" value="KAJ3199791.1"/>
    <property type="molecule type" value="Genomic_DNA"/>
</dbReference>
<comment type="caution">
    <text evidence="2">The sequence shown here is derived from an EMBL/GenBank/DDBJ whole genome shotgun (WGS) entry which is preliminary data.</text>
</comment>
<evidence type="ECO:0000256" key="1">
    <source>
        <dbReference type="SAM" id="MobiDB-lite"/>
    </source>
</evidence>
<keyword evidence="3" id="KW-1185">Reference proteome</keyword>
<protein>
    <submittedName>
        <fullName evidence="2">Uncharacterized protein</fullName>
    </submittedName>
</protein>
<organism evidence="2 3">
    <name type="scientific">Clydaea vesicula</name>
    <dbReference type="NCBI Taxonomy" id="447962"/>
    <lineage>
        <taxon>Eukaryota</taxon>
        <taxon>Fungi</taxon>
        <taxon>Fungi incertae sedis</taxon>
        <taxon>Chytridiomycota</taxon>
        <taxon>Chytridiomycota incertae sedis</taxon>
        <taxon>Chytridiomycetes</taxon>
        <taxon>Lobulomycetales</taxon>
        <taxon>Lobulomycetaceae</taxon>
        <taxon>Clydaea</taxon>
    </lineage>
</organism>
<proteinExistence type="predicted"/>
<evidence type="ECO:0000313" key="3">
    <source>
        <dbReference type="Proteomes" id="UP001211065"/>
    </source>
</evidence>
<name>A0AAD5TUV7_9FUNG</name>
<feature type="compositionally biased region" description="Acidic residues" evidence="1">
    <location>
        <begin position="111"/>
        <end position="129"/>
    </location>
</feature>
<feature type="region of interest" description="Disordered" evidence="1">
    <location>
        <begin position="157"/>
        <end position="185"/>
    </location>
</feature>
<reference evidence="2" key="1">
    <citation type="submission" date="2020-05" db="EMBL/GenBank/DDBJ databases">
        <title>Phylogenomic resolution of chytrid fungi.</title>
        <authorList>
            <person name="Stajich J.E."/>
            <person name="Amses K."/>
            <person name="Simmons R."/>
            <person name="Seto K."/>
            <person name="Myers J."/>
            <person name="Bonds A."/>
            <person name="Quandt C.A."/>
            <person name="Barry K."/>
            <person name="Liu P."/>
            <person name="Grigoriev I."/>
            <person name="Longcore J.E."/>
            <person name="James T.Y."/>
        </authorList>
    </citation>
    <scope>NUCLEOTIDE SEQUENCE</scope>
    <source>
        <strain evidence="2">JEL0476</strain>
    </source>
</reference>
<feature type="non-terminal residue" evidence="2">
    <location>
        <position position="1"/>
    </location>
</feature>
<dbReference type="Proteomes" id="UP001211065">
    <property type="component" value="Unassembled WGS sequence"/>
</dbReference>
<sequence>MSRNLSHTRSNTTQNENLKNISENSIPIISGSQIEKRKRILSIERKKPLLKSELSNFPEFEIDFGSETLNLEFDVNIENYVSKEKHDEYDVEIVENNSLENFVFPPKSTQDFEESEETQSENPLTEEDEKSFKSFLKEEEISLSKKRNLNLSDLKHKSNLSSSSYDTKTEPPFYNSSNGNDHYSLSRLSTPQIEALKSSPPPIPHQKSNNKNKVFGFLRRKSFVTSNNNSKDEIPIEILSTQNSIEKEEALERRIEKMMDFEEMIRNDETTK</sequence>